<keyword evidence="1" id="KW-0779">Telomere</keyword>
<keyword evidence="1" id="KW-0695">RNA-directed DNA polymerase</keyword>
<dbReference type="PANTHER" id="PTHR12066">
    <property type="entry name" value="TELOMERASE REVERSE TRANSCRIPTASE"/>
    <property type="match status" value="1"/>
</dbReference>
<dbReference type="PANTHER" id="PTHR12066:SF0">
    <property type="entry name" value="TELOMERASE REVERSE TRANSCRIPTASE"/>
    <property type="match status" value="1"/>
</dbReference>
<reference evidence="3 4" key="1">
    <citation type="journal article" date="2009" name="Nat. Genet.">
        <title>The genome of the cucumber, Cucumis sativus L.</title>
        <authorList>
            <person name="Huang S."/>
            <person name="Li R."/>
            <person name="Zhang Z."/>
            <person name="Li L."/>
            <person name="Gu X."/>
            <person name="Fan W."/>
            <person name="Lucas W.J."/>
            <person name="Wang X."/>
            <person name="Xie B."/>
            <person name="Ni P."/>
            <person name="Ren Y."/>
            <person name="Zhu H."/>
            <person name="Li J."/>
            <person name="Lin K."/>
            <person name="Jin W."/>
            <person name="Fei Z."/>
            <person name="Li G."/>
            <person name="Staub J."/>
            <person name="Kilian A."/>
            <person name="van der Vossen E.A."/>
            <person name="Wu Y."/>
            <person name="Guo J."/>
            <person name="He J."/>
            <person name="Jia Z."/>
            <person name="Ren Y."/>
            <person name="Tian G."/>
            <person name="Lu Y."/>
            <person name="Ruan J."/>
            <person name="Qian W."/>
            <person name="Wang M."/>
            <person name="Huang Q."/>
            <person name="Li B."/>
            <person name="Xuan Z."/>
            <person name="Cao J."/>
            <person name="Asan"/>
            <person name="Wu Z."/>
            <person name="Zhang J."/>
            <person name="Cai Q."/>
            <person name="Bai Y."/>
            <person name="Zhao B."/>
            <person name="Han Y."/>
            <person name="Li Y."/>
            <person name="Li X."/>
            <person name="Wang S."/>
            <person name="Shi Q."/>
            <person name="Liu S."/>
            <person name="Cho W.K."/>
            <person name="Kim J.Y."/>
            <person name="Xu Y."/>
            <person name="Heller-Uszynska K."/>
            <person name="Miao H."/>
            <person name="Cheng Z."/>
            <person name="Zhang S."/>
            <person name="Wu J."/>
            <person name="Yang Y."/>
            <person name="Kang H."/>
            <person name="Li M."/>
            <person name="Liang H."/>
            <person name="Ren X."/>
            <person name="Shi Z."/>
            <person name="Wen M."/>
            <person name="Jian M."/>
            <person name="Yang H."/>
            <person name="Zhang G."/>
            <person name="Yang Z."/>
            <person name="Chen R."/>
            <person name="Liu S."/>
            <person name="Li J."/>
            <person name="Ma L."/>
            <person name="Liu H."/>
            <person name="Zhou Y."/>
            <person name="Zhao J."/>
            <person name="Fang X."/>
            <person name="Li G."/>
            <person name="Fang L."/>
            <person name="Li Y."/>
            <person name="Liu D."/>
            <person name="Zheng H."/>
            <person name="Zhang Y."/>
            <person name="Qin N."/>
            <person name="Li Z."/>
            <person name="Yang G."/>
            <person name="Yang S."/>
            <person name="Bolund L."/>
            <person name="Kristiansen K."/>
            <person name="Zheng H."/>
            <person name="Li S."/>
            <person name="Zhang X."/>
            <person name="Yang H."/>
            <person name="Wang J."/>
            <person name="Sun R."/>
            <person name="Zhang B."/>
            <person name="Jiang S."/>
            <person name="Wang J."/>
            <person name="Du Y."/>
            <person name="Li S."/>
        </authorList>
    </citation>
    <scope>NUCLEOTIDE SEQUENCE [LARGE SCALE GENOMIC DNA]</scope>
    <source>
        <strain evidence="4">cv. 9930</strain>
    </source>
</reference>
<keyword evidence="1" id="KW-0158">Chromosome</keyword>
<evidence type="ECO:0000256" key="1">
    <source>
        <dbReference type="RuleBase" id="RU365061"/>
    </source>
</evidence>
<dbReference type="STRING" id="3659.A0A0A0L9I2"/>
<sequence>MNESKFGMNFDVANTYRIVSKRVHVGKDGVSFLRWAGLLINCQTLEIQADYTKYLNNHLSSSLTVSWQGKPGHNLKEKLCDYLRPKCHPIFYDMNINTAAVVRLNIFQGFLICAMKFHCYICQLSYICKFSRNFLLKIILRSLRYMDVLIKNKMSSIQLDSLPRPSLQLADREVEWLGLNAYVQVLTRKQARHTRLLSLLKSRLLAHRLSECISSDCIYAVDVSHSSLLWEIKY</sequence>
<dbReference type="GO" id="GO:0003677">
    <property type="term" value="F:DNA binding"/>
    <property type="evidence" value="ECO:0007669"/>
    <property type="project" value="InterPro"/>
</dbReference>
<dbReference type="InterPro" id="IPR003545">
    <property type="entry name" value="Telomerase_RT"/>
</dbReference>
<dbReference type="Proteomes" id="UP000029981">
    <property type="component" value="Chromosome 3"/>
</dbReference>
<name>A0A0A0L9I2_CUCSA</name>
<dbReference type="eggNOG" id="KOG1005">
    <property type="taxonomic scope" value="Eukaryota"/>
</dbReference>
<dbReference type="Gramene" id="KGN58595">
    <property type="protein sequence ID" value="KGN58595"/>
    <property type="gene ID" value="Csa_3G697390"/>
</dbReference>
<accession>A0A0A0L9I2</accession>
<organism evidence="3 4">
    <name type="scientific">Cucumis sativus</name>
    <name type="common">Cucumber</name>
    <dbReference type="NCBI Taxonomy" id="3659"/>
    <lineage>
        <taxon>Eukaryota</taxon>
        <taxon>Viridiplantae</taxon>
        <taxon>Streptophyta</taxon>
        <taxon>Embryophyta</taxon>
        <taxon>Tracheophyta</taxon>
        <taxon>Spermatophyta</taxon>
        <taxon>Magnoliopsida</taxon>
        <taxon>eudicotyledons</taxon>
        <taxon>Gunneridae</taxon>
        <taxon>Pentapetalae</taxon>
        <taxon>rosids</taxon>
        <taxon>fabids</taxon>
        <taxon>Cucurbitales</taxon>
        <taxon>Cucurbitaceae</taxon>
        <taxon>Benincaseae</taxon>
        <taxon>Cucumis</taxon>
    </lineage>
</organism>
<keyword evidence="1" id="KW-0539">Nucleus</keyword>
<comment type="catalytic activity">
    <reaction evidence="1">
        <text>DNA(n) + a 2'-deoxyribonucleoside 5'-triphosphate = DNA(n+1) + diphosphate</text>
        <dbReference type="Rhea" id="RHEA:22508"/>
        <dbReference type="Rhea" id="RHEA-COMP:17339"/>
        <dbReference type="Rhea" id="RHEA-COMP:17340"/>
        <dbReference type="ChEBI" id="CHEBI:33019"/>
        <dbReference type="ChEBI" id="CHEBI:61560"/>
        <dbReference type="ChEBI" id="CHEBI:173112"/>
        <dbReference type="EC" id="2.7.7.49"/>
    </reaction>
</comment>
<dbReference type="EMBL" id="CM002924">
    <property type="protein sequence ID" value="KGN58595.1"/>
    <property type="molecule type" value="Genomic_DNA"/>
</dbReference>
<keyword evidence="1" id="KW-0808">Transferase</keyword>
<keyword evidence="1" id="KW-0460">Magnesium</keyword>
<dbReference type="GO" id="GO:0005634">
    <property type="term" value="C:nucleus"/>
    <property type="evidence" value="ECO:0007669"/>
    <property type="project" value="UniProtKB-SubCell"/>
</dbReference>
<dbReference type="OMA" id="YDMNINT"/>
<reference evidence="3 4" key="4">
    <citation type="journal article" date="2011" name="BMC Genomics">
        <title>RNA-Seq improves annotation of protein-coding genes in the cucumber genome.</title>
        <authorList>
            <person name="Li Z."/>
            <person name="Zhang Z."/>
            <person name="Yan P."/>
            <person name="Huang S."/>
            <person name="Fei Z."/>
            <person name="Lin K."/>
        </authorList>
    </citation>
    <scope>NUCLEOTIDE SEQUENCE [LARGE SCALE GENOMIC DNA]</scope>
    <source>
        <strain evidence="4">cv. 9930</strain>
    </source>
</reference>
<protein>
    <recommendedName>
        <fullName evidence="1">Telomerase reverse transcriptase</fullName>
        <ecNumber evidence="1">2.7.7.49</ecNumber>
    </recommendedName>
    <alternativeName>
        <fullName evidence="1">Telomerase catalytic subunit</fullName>
    </alternativeName>
</protein>
<comment type="function">
    <text evidence="1">Telomerase is a ribonucleoprotein enzyme essential for the replication of chromosome termini in most eukaryotes. It elongates telomeres. It is a reverse transcriptase that adds simple sequence repeats to chromosome ends by copying a template sequence within the RNA component of the enzyme.</text>
</comment>
<comment type="subcellular location">
    <subcellularLocation>
        <location evidence="1">Nucleus</location>
    </subcellularLocation>
    <subcellularLocation>
        <location evidence="1">Chromosome</location>
        <location evidence="1">Telomere</location>
    </subcellularLocation>
</comment>
<evidence type="ECO:0000313" key="4">
    <source>
        <dbReference type="Proteomes" id="UP000029981"/>
    </source>
</evidence>
<comment type="similarity">
    <text evidence="1">Belongs to the reverse transcriptase family. Telomerase subfamily.</text>
</comment>
<keyword evidence="1" id="KW-0479">Metal-binding</keyword>
<dbReference type="GO" id="GO:0000781">
    <property type="term" value="C:chromosome, telomeric region"/>
    <property type="evidence" value="ECO:0007669"/>
    <property type="project" value="UniProtKB-SubCell"/>
</dbReference>
<dbReference type="AlphaFoldDB" id="A0A0A0L9I2"/>
<dbReference type="GO" id="GO:0003720">
    <property type="term" value="F:telomerase activity"/>
    <property type="evidence" value="ECO:0007669"/>
    <property type="project" value="InterPro"/>
</dbReference>
<feature type="domain" description="Telomerase reverse transcriptase C-terminal extension" evidence="2">
    <location>
        <begin position="74"/>
        <end position="200"/>
    </location>
</feature>
<gene>
    <name evidence="3" type="ORF">Csa_3G697390</name>
</gene>
<dbReference type="GO" id="GO:0046872">
    <property type="term" value="F:metal ion binding"/>
    <property type="evidence" value="ECO:0007669"/>
    <property type="project" value="UniProtKB-KW"/>
</dbReference>
<keyword evidence="4" id="KW-1185">Reference proteome</keyword>
<keyword evidence="1" id="KW-0548">Nucleotidyltransferase</keyword>
<evidence type="ECO:0000259" key="2">
    <source>
        <dbReference type="Pfam" id="PF21399"/>
    </source>
</evidence>
<dbReference type="EC" id="2.7.7.49" evidence="1"/>
<proteinExistence type="inferred from homology"/>
<reference evidence="3 4" key="2">
    <citation type="journal article" date="2009" name="PLoS ONE">
        <title>An integrated genetic and cytogenetic map of the cucumber genome.</title>
        <authorList>
            <person name="Ren Y."/>
            <person name="Zhang Z."/>
            <person name="Liu J."/>
            <person name="Staub J.E."/>
            <person name="Han Y."/>
            <person name="Cheng Z."/>
            <person name="Li X."/>
            <person name="Lu J."/>
            <person name="Miao H."/>
            <person name="Kang H."/>
            <person name="Xie B."/>
            <person name="Gu X."/>
            <person name="Wang X."/>
            <person name="Du Y."/>
            <person name="Jin W."/>
            <person name="Huang S."/>
        </authorList>
    </citation>
    <scope>NUCLEOTIDE SEQUENCE [LARGE SCALE GENOMIC DNA]</scope>
    <source>
        <strain evidence="4">cv. 9930</strain>
    </source>
</reference>
<dbReference type="InterPro" id="IPR049139">
    <property type="entry name" value="TERT_C"/>
</dbReference>
<dbReference type="Gene3D" id="1.10.357.90">
    <property type="match status" value="1"/>
</dbReference>
<dbReference type="Pfam" id="PF21399">
    <property type="entry name" value="TERT_C"/>
    <property type="match status" value="1"/>
</dbReference>
<dbReference type="GO" id="GO:0000723">
    <property type="term" value="P:telomere maintenance"/>
    <property type="evidence" value="ECO:0007669"/>
    <property type="project" value="InterPro"/>
</dbReference>
<evidence type="ECO:0000313" key="3">
    <source>
        <dbReference type="EMBL" id="KGN58595.1"/>
    </source>
</evidence>
<reference evidence="3 4" key="3">
    <citation type="journal article" date="2010" name="BMC Genomics">
        <title>Transcriptome sequencing and comparative analysis of cucumber flowers with different sex types.</title>
        <authorList>
            <person name="Guo S."/>
            <person name="Zheng Y."/>
            <person name="Joung J.G."/>
            <person name="Liu S."/>
            <person name="Zhang Z."/>
            <person name="Crasta O.R."/>
            <person name="Sobral B.W."/>
            <person name="Xu Y."/>
            <person name="Huang S."/>
            <person name="Fei Z."/>
        </authorList>
    </citation>
    <scope>NUCLEOTIDE SEQUENCE [LARGE SCALE GENOMIC DNA]</scope>
    <source>
        <strain evidence="4">cv. 9930</strain>
    </source>
</reference>